<sequence>MHAIRKISPCAALDIRTGETAALRYVYAMRSVAFALSFLIAPASAMAWEFTPVPICTLFHQGTDMAVMVTYDPVDGDYAIHLSREGGWPEAGLFTMRFEGPRGLTISTSAHMIEPEDTRTLTVRDRGFGNVLNGLNFNQRAVAVLGDLEVAVSLDGAAPAVEEFRACPTDQLVSIPRATPDTTS</sequence>
<name>A0ABQ1KQE1_9RHOB</name>
<gene>
    <name evidence="1" type="ORF">GCM10011363_24470</name>
</gene>
<reference evidence="2" key="1">
    <citation type="journal article" date="2019" name="Int. J. Syst. Evol. Microbiol.">
        <title>The Global Catalogue of Microorganisms (GCM) 10K type strain sequencing project: providing services to taxonomists for standard genome sequencing and annotation.</title>
        <authorList>
            <consortium name="The Broad Institute Genomics Platform"/>
            <consortium name="The Broad Institute Genome Sequencing Center for Infectious Disease"/>
            <person name="Wu L."/>
            <person name="Ma J."/>
        </authorList>
    </citation>
    <scope>NUCLEOTIDE SEQUENCE [LARGE SCALE GENOMIC DNA]</scope>
    <source>
        <strain evidence="2">CGMCC 1.12478</strain>
    </source>
</reference>
<evidence type="ECO:0000313" key="2">
    <source>
        <dbReference type="Proteomes" id="UP000645462"/>
    </source>
</evidence>
<comment type="caution">
    <text evidence="1">The sequence shown here is derived from an EMBL/GenBank/DDBJ whole genome shotgun (WGS) entry which is preliminary data.</text>
</comment>
<organism evidence="1 2">
    <name type="scientific">Marivita lacus</name>
    <dbReference type="NCBI Taxonomy" id="1323742"/>
    <lineage>
        <taxon>Bacteria</taxon>
        <taxon>Pseudomonadati</taxon>
        <taxon>Pseudomonadota</taxon>
        <taxon>Alphaproteobacteria</taxon>
        <taxon>Rhodobacterales</taxon>
        <taxon>Roseobacteraceae</taxon>
        <taxon>Marivita</taxon>
    </lineage>
</organism>
<evidence type="ECO:0000313" key="1">
    <source>
        <dbReference type="EMBL" id="GGC06877.1"/>
    </source>
</evidence>
<evidence type="ECO:0008006" key="3">
    <source>
        <dbReference type="Google" id="ProtNLM"/>
    </source>
</evidence>
<protein>
    <recommendedName>
        <fullName evidence="3">Excinuclease ABC subunit B</fullName>
    </recommendedName>
</protein>
<proteinExistence type="predicted"/>
<dbReference type="EMBL" id="BMFC01000005">
    <property type="protein sequence ID" value="GGC06877.1"/>
    <property type="molecule type" value="Genomic_DNA"/>
</dbReference>
<keyword evidence="2" id="KW-1185">Reference proteome</keyword>
<accession>A0ABQ1KQE1</accession>
<dbReference type="Proteomes" id="UP000645462">
    <property type="component" value="Unassembled WGS sequence"/>
</dbReference>